<evidence type="ECO:0000256" key="1">
    <source>
        <dbReference type="ARBA" id="ARBA00022679"/>
    </source>
</evidence>
<evidence type="ECO:0000313" key="4">
    <source>
        <dbReference type="EMBL" id="VEN41124.1"/>
    </source>
</evidence>
<dbReference type="Gene3D" id="3.40.50.2020">
    <property type="match status" value="1"/>
</dbReference>
<accession>A0A653BZQ9</accession>
<keyword evidence="2" id="KW-0315">Glutamine amidotransferase</keyword>
<dbReference type="EMBL" id="CAACVG010006697">
    <property type="protein sequence ID" value="VEN41124.1"/>
    <property type="molecule type" value="Genomic_DNA"/>
</dbReference>
<sequence>LRKLSVAKKFGALVGSVKNKRIILIDDSIVRGNTIGPIIKLLRNAGAKEVHIRVASPPLLYPCYMGINIPTREELIANKMNAKELANYVGADSLAYLSLEGLIKAVRSDLKSKNSHKVGHCTACLSGIYPGGVPNQDSEYDW</sequence>
<feature type="non-terminal residue" evidence="4">
    <location>
        <position position="1"/>
    </location>
</feature>
<name>A0A653BZQ9_CALMS</name>
<dbReference type="OrthoDB" id="191723at2759"/>
<feature type="domain" description="Phosphoribosyltransferase" evidence="3">
    <location>
        <begin position="14"/>
        <end position="54"/>
    </location>
</feature>
<dbReference type="InterPro" id="IPR000836">
    <property type="entry name" value="PRTase_dom"/>
</dbReference>
<evidence type="ECO:0000259" key="3">
    <source>
        <dbReference type="Pfam" id="PF00156"/>
    </source>
</evidence>
<gene>
    <name evidence="4" type="ORF">CALMAC_LOCUS5061</name>
</gene>
<dbReference type="AlphaFoldDB" id="A0A653BZQ9"/>
<dbReference type="Pfam" id="PF00156">
    <property type="entry name" value="Pribosyltran"/>
    <property type="match status" value="1"/>
</dbReference>
<organism evidence="4 5">
    <name type="scientific">Callosobruchus maculatus</name>
    <name type="common">Southern cowpea weevil</name>
    <name type="synonym">Pulse bruchid</name>
    <dbReference type="NCBI Taxonomy" id="64391"/>
    <lineage>
        <taxon>Eukaryota</taxon>
        <taxon>Metazoa</taxon>
        <taxon>Ecdysozoa</taxon>
        <taxon>Arthropoda</taxon>
        <taxon>Hexapoda</taxon>
        <taxon>Insecta</taxon>
        <taxon>Pterygota</taxon>
        <taxon>Neoptera</taxon>
        <taxon>Endopterygota</taxon>
        <taxon>Coleoptera</taxon>
        <taxon>Polyphaga</taxon>
        <taxon>Cucujiformia</taxon>
        <taxon>Chrysomeloidea</taxon>
        <taxon>Chrysomelidae</taxon>
        <taxon>Bruchinae</taxon>
        <taxon>Bruchini</taxon>
        <taxon>Callosobruchus</taxon>
    </lineage>
</organism>
<evidence type="ECO:0000256" key="2">
    <source>
        <dbReference type="ARBA" id="ARBA00022962"/>
    </source>
</evidence>
<dbReference type="PANTHER" id="PTHR11907">
    <property type="entry name" value="AMIDOPHOSPHORIBOSYLTRANSFERASE"/>
    <property type="match status" value="1"/>
</dbReference>
<dbReference type="Proteomes" id="UP000410492">
    <property type="component" value="Unassembled WGS sequence"/>
</dbReference>
<dbReference type="CDD" id="cd06223">
    <property type="entry name" value="PRTases_typeI"/>
    <property type="match status" value="1"/>
</dbReference>
<keyword evidence="5" id="KW-1185">Reference proteome</keyword>
<dbReference type="SUPFAM" id="SSF53271">
    <property type="entry name" value="PRTase-like"/>
    <property type="match status" value="1"/>
</dbReference>
<protein>
    <recommendedName>
        <fullName evidence="3">Phosphoribosyltransferase domain-containing protein</fullName>
    </recommendedName>
</protein>
<keyword evidence="1" id="KW-0808">Transferase</keyword>
<proteinExistence type="predicted"/>
<reference evidence="4 5" key="1">
    <citation type="submission" date="2019-01" db="EMBL/GenBank/DDBJ databases">
        <authorList>
            <person name="Sayadi A."/>
        </authorList>
    </citation>
    <scope>NUCLEOTIDE SEQUENCE [LARGE SCALE GENOMIC DNA]</scope>
</reference>
<dbReference type="GO" id="GO:0016740">
    <property type="term" value="F:transferase activity"/>
    <property type="evidence" value="ECO:0007669"/>
    <property type="project" value="UniProtKB-KW"/>
</dbReference>
<dbReference type="InterPro" id="IPR029057">
    <property type="entry name" value="PRTase-like"/>
</dbReference>
<evidence type="ECO:0000313" key="5">
    <source>
        <dbReference type="Proteomes" id="UP000410492"/>
    </source>
</evidence>